<dbReference type="InterPro" id="IPR029058">
    <property type="entry name" value="AB_hydrolase_fold"/>
</dbReference>
<dbReference type="Pfam" id="PF01738">
    <property type="entry name" value="DLH"/>
    <property type="match status" value="1"/>
</dbReference>
<dbReference type="PANTHER" id="PTHR46623:SF10">
    <property type="entry name" value="CARBOXYMETHYLENEBUTENOLIDASE HOMOLOG"/>
    <property type="match status" value="1"/>
</dbReference>
<evidence type="ECO:0000313" key="2">
    <source>
        <dbReference type="EMBL" id="CAG2154122.1"/>
    </source>
</evidence>
<dbReference type="InterPro" id="IPR051049">
    <property type="entry name" value="Dienelactone_hydrolase-like"/>
</dbReference>
<evidence type="ECO:0000313" key="3">
    <source>
        <dbReference type="Proteomes" id="UP000672657"/>
    </source>
</evidence>
<comment type="caution">
    <text evidence="2">The sequence shown here is derived from an EMBL/GenBank/DDBJ whole genome shotgun (WGS) entry which is preliminary data.</text>
</comment>
<protein>
    <submittedName>
        <fullName evidence="2">Carboxymethylenebutenolidase</fullName>
        <ecNumber evidence="2">3.1.1.45</ecNumber>
    </submittedName>
</protein>
<name>A0ABM8TLT3_9BURK</name>
<keyword evidence="2" id="KW-0378">Hydrolase</keyword>
<reference evidence="2 3" key="1">
    <citation type="submission" date="2021-03" db="EMBL/GenBank/DDBJ databases">
        <authorList>
            <person name="Peeters C."/>
        </authorList>
    </citation>
    <scope>NUCLEOTIDE SEQUENCE [LARGE SCALE GENOMIC DNA]</scope>
    <source>
        <strain evidence="2 3">LMG 26411</strain>
    </source>
</reference>
<dbReference type="GO" id="GO:0008806">
    <property type="term" value="F:carboxymethylenebutenolidase activity"/>
    <property type="evidence" value="ECO:0007669"/>
    <property type="project" value="UniProtKB-EC"/>
</dbReference>
<accession>A0ABM8TLT3</accession>
<dbReference type="PANTHER" id="PTHR46623">
    <property type="entry name" value="CARBOXYMETHYLENEBUTENOLIDASE-RELATED"/>
    <property type="match status" value="1"/>
</dbReference>
<dbReference type="SUPFAM" id="SSF53474">
    <property type="entry name" value="alpha/beta-Hydrolases"/>
    <property type="match status" value="1"/>
</dbReference>
<dbReference type="Gene3D" id="3.40.50.1820">
    <property type="entry name" value="alpha/beta hydrolase"/>
    <property type="match status" value="1"/>
</dbReference>
<dbReference type="RefSeq" id="WP_211955527.1">
    <property type="nucleotide sequence ID" value="NZ_CAJPVI010000030.1"/>
</dbReference>
<proteinExistence type="predicted"/>
<dbReference type="InterPro" id="IPR002925">
    <property type="entry name" value="Dienelactn_hydro"/>
</dbReference>
<sequence length="247" mass="28123">MQERVVDIETSDGVMNTYIYHPDRPGPFPVVVMYMDSIGVREELADMCRRIATVGYYVVMPNLYYRRYRSVDIDPTRITDPAYDEKFRMLWSLIDGLTNSMVTRDTESLFAFLDRDPISRPGALAIIGYCMSGPFVFRLAGAYPNRVAAAASMYGVHLITDKPDSPHLLAGDIKGEMYFACAEHDKYISATEINAVKALLAENKVRGGVEVYSEAEHGFAFPARRAYRKASCERHWEQLFDLFQRNL</sequence>
<keyword evidence="3" id="KW-1185">Reference proteome</keyword>
<organism evidence="2 3">
    <name type="scientific">Cupriavidus numazuensis</name>
    <dbReference type="NCBI Taxonomy" id="221992"/>
    <lineage>
        <taxon>Bacteria</taxon>
        <taxon>Pseudomonadati</taxon>
        <taxon>Pseudomonadota</taxon>
        <taxon>Betaproteobacteria</taxon>
        <taxon>Burkholderiales</taxon>
        <taxon>Burkholderiaceae</taxon>
        <taxon>Cupriavidus</taxon>
    </lineage>
</organism>
<gene>
    <name evidence="2" type="primary">clcD_1</name>
    <name evidence="2" type="ORF">LMG26411_04541</name>
</gene>
<dbReference type="Proteomes" id="UP000672657">
    <property type="component" value="Unassembled WGS sequence"/>
</dbReference>
<feature type="domain" description="Dienelactone hydrolase" evidence="1">
    <location>
        <begin position="15"/>
        <end position="245"/>
    </location>
</feature>
<evidence type="ECO:0000259" key="1">
    <source>
        <dbReference type="Pfam" id="PF01738"/>
    </source>
</evidence>
<dbReference type="EMBL" id="CAJPVI010000030">
    <property type="protein sequence ID" value="CAG2154122.1"/>
    <property type="molecule type" value="Genomic_DNA"/>
</dbReference>
<dbReference type="EC" id="3.1.1.45" evidence="2"/>